<organism evidence="1 2">
    <name type="scientific">candidate division Kazan bacterium RIFCSPLOWO2_01_FULL_45_19</name>
    <dbReference type="NCBI Taxonomy" id="1798538"/>
    <lineage>
        <taxon>Bacteria</taxon>
        <taxon>Bacteria division Kazan-3B-28</taxon>
    </lineage>
</organism>
<evidence type="ECO:0000313" key="2">
    <source>
        <dbReference type="Proteomes" id="UP000178085"/>
    </source>
</evidence>
<protein>
    <submittedName>
        <fullName evidence="1">Uncharacterized protein</fullName>
    </submittedName>
</protein>
<dbReference type="EMBL" id="METD01000001">
    <property type="protein sequence ID" value="OGB73352.1"/>
    <property type="molecule type" value="Genomic_DNA"/>
</dbReference>
<comment type="caution">
    <text evidence="1">The sequence shown here is derived from an EMBL/GenBank/DDBJ whole genome shotgun (WGS) entry which is preliminary data.</text>
</comment>
<proteinExistence type="predicted"/>
<accession>A0A1F4NR33</accession>
<reference evidence="1 2" key="1">
    <citation type="journal article" date="2016" name="Nat. Commun.">
        <title>Thousands of microbial genomes shed light on interconnected biogeochemical processes in an aquifer system.</title>
        <authorList>
            <person name="Anantharaman K."/>
            <person name="Brown C.T."/>
            <person name="Hug L.A."/>
            <person name="Sharon I."/>
            <person name="Castelle C.J."/>
            <person name="Probst A.J."/>
            <person name="Thomas B.C."/>
            <person name="Singh A."/>
            <person name="Wilkins M.J."/>
            <person name="Karaoz U."/>
            <person name="Brodie E.L."/>
            <person name="Williams K.H."/>
            <person name="Hubbard S.S."/>
            <person name="Banfield J.F."/>
        </authorList>
    </citation>
    <scope>NUCLEOTIDE SEQUENCE [LARGE SCALE GENOMIC DNA]</scope>
</reference>
<dbReference type="Proteomes" id="UP000178085">
    <property type="component" value="Unassembled WGS sequence"/>
</dbReference>
<gene>
    <name evidence="1" type="ORF">A3K51_00530</name>
</gene>
<name>A0A1F4NR33_UNCK3</name>
<sequence length="169" mass="19730">MDIRKTLLELRGLWESDYKASFIEARRLRFDPRYGDLILLVMPALSIVSDPQVIERECRFAKEQIEKIRSGQHQSNTVALEDLFLHKIFFPLSIEELLGIELADARELVRQGYILEAKQIVYQLRQELGNRPKSLLFADLKSILKTIQVIPQDIGVTDTEYANWIQMFH</sequence>
<evidence type="ECO:0000313" key="1">
    <source>
        <dbReference type="EMBL" id="OGB73352.1"/>
    </source>
</evidence>
<dbReference type="AlphaFoldDB" id="A0A1F4NR33"/>